<dbReference type="EMBL" id="SZWF01000001">
    <property type="protein sequence ID" value="KAA9395586.1"/>
    <property type="molecule type" value="Genomic_DNA"/>
</dbReference>
<reference evidence="1 2" key="1">
    <citation type="submission" date="2019-05" db="EMBL/GenBank/DDBJ databases">
        <title>Kocuria coralli sp. nov., a novel actinobacterium isolated from coral reef seawater.</title>
        <authorList>
            <person name="Li J."/>
        </authorList>
    </citation>
    <scope>NUCLEOTIDE SEQUENCE [LARGE SCALE GENOMIC DNA]</scope>
    <source>
        <strain evidence="1 2">SCSIO 13007</strain>
    </source>
</reference>
<organism evidence="1 2">
    <name type="scientific">Kocuria coralli</name>
    <dbReference type="NCBI Taxonomy" id="1461025"/>
    <lineage>
        <taxon>Bacteria</taxon>
        <taxon>Bacillati</taxon>
        <taxon>Actinomycetota</taxon>
        <taxon>Actinomycetes</taxon>
        <taxon>Micrococcales</taxon>
        <taxon>Micrococcaceae</taxon>
        <taxon>Kocuria</taxon>
    </lineage>
</organism>
<evidence type="ECO:0008006" key="3">
    <source>
        <dbReference type="Google" id="ProtNLM"/>
    </source>
</evidence>
<dbReference type="Proteomes" id="UP000325957">
    <property type="component" value="Unassembled WGS sequence"/>
</dbReference>
<dbReference type="AlphaFoldDB" id="A0A5J5L3C0"/>
<dbReference type="RefSeq" id="WP_158032394.1">
    <property type="nucleotide sequence ID" value="NZ_ML708610.1"/>
</dbReference>
<proteinExistence type="predicted"/>
<sequence length="187" mass="20278">MRWDDLFADMEAQLAAARYRDIELEAAELTRAETSEALLEDRFAAHIGHRVRAGLRGGLVLEGCIASAGTDWTVVEDAGSETLVPIHAIDWVEGLGLRRQSPEQRRRLGLPHAIRALAQARAGATVHLASGPAVLLEGTVDRAGRDHLDLALHPHDEFRRRRSVRSVRTVPYAAIACVVAQGQGAGS</sequence>
<name>A0A5J5L3C0_9MICC</name>
<accession>A0A5J5L3C0</accession>
<evidence type="ECO:0000313" key="1">
    <source>
        <dbReference type="EMBL" id="KAA9395586.1"/>
    </source>
</evidence>
<dbReference type="OrthoDB" id="3827359at2"/>
<evidence type="ECO:0000313" key="2">
    <source>
        <dbReference type="Proteomes" id="UP000325957"/>
    </source>
</evidence>
<comment type="caution">
    <text evidence="1">The sequence shown here is derived from an EMBL/GenBank/DDBJ whole genome shotgun (WGS) entry which is preliminary data.</text>
</comment>
<keyword evidence="2" id="KW-1185">Reference proteome</keyword>
<gene>
    <name evidence="1" type="ORF">FCK90_00730</name>
</gene>
<protein>
    <recommendedName>
        <fullName evidence="3">Fis family transcriptional regulator</fullName>
    </recommendedName>
</protein>